<dbReference type="EMBL" id="HBFQ01034852">
    <property type="protein sequence ID" value="CAD8850236.1"/>
    <property type="molecule type" value="Transcribed_RNA"/>
</dbReference>
<gene>
    <name evidence="2" type="ORF">NSCI0253_LOCUS24586</name>
</gene>
<accession>A0A7S1AD35</accession>
<evidence type="ECO:0000313" key="2">
    <source>
        <dbReference type="EMBL" id="CAD8850236.1"/>
    </source>
</evidence>
<dbReference type="SUPFAM" id="SSF82895">
    <property type="entry name" value="TSP-1 type 1 repeat"/>
    <property type="match status" value="1"/>
</dbReference>
<keyword evidence="1" id="KW-0732">Signal</keyword>
<dbReference type="AlphaFoldDB" id="A0A7S1AD35"/>
<feature type="chain" id="PRO_5031513087" evidence="1">
    <location>
        <begin position="21"/>
        <end position="132"/>
    </location>
</feature>
<feature type="signal peptide" evidence="1">
    <location>
        <begin position="1"/>
        <end position="20"/>
    </location>
</feature>
<evidence type="ECO:0000256" key="1">
    <source>
        <dbReference type="SAM" id="SignalP"/>
    </source>
</evidence>
<organism evidence="2">
    <name type="scientific">Noctiluca scintillans</name>
    <name type="common">Sea sparkle</name>
    <name type="synonym">Red tide dinoflagellate</name>
    <dbReference type="NCBI Taxonomy" id="2966"/>
    <lineage>
        <taxon>Eukaryota</taxon>
        <taxon>Sar</taxon>
        <taxon>Alveolata</taxon>
        <taxon>Dinophyceae</taxon>
        <taxon>Noctilucales</taxon>
        <taxon>Noctilucaceae</taxon>
        <taxon>Noctiluca</taxon>
    </lineage>
</organism>
<proteinExistence type="predicted"/>
<sequence length="132" mass="14384">MQTLILAISTFAHFFCDVDAAFLRAHATNITNSTGAVPSYDAPYSHDISVPQGQKVQATNVSEQVLTVAADADCQMSLWSEWSDCEDIAGDSLRTKFQFRQRHAITPQRGDGAPCGESSAQQACHILDPLIR</sequence>
<name>A0A7S1AD35_NOCSC</name>
<protein>
    <submittedName>
        <fullName evidence="2">Uncharacterized protein</fullName>
    </submittedName>
</protein>
<dbReference type="InterPro" id="IPR036383">
    <property type="entry name" value="TSP1_rpt_sf"/>
</dbReference>
<dbReference type="Gene3D" id="2.20.100.10">
    <property type="entry name" value="Thrombospondin type-1 (TSP1) repeat"/>
    <property type="match status" value="1"/>
</dbReference>
<reference evidence="2" key="1">
    <citation type="submission" date="2021-01" db="EMBL/GenBank/DDBJ databases">
        <authorList>
            <person name="Corre E."/>
            <person name="Pelletier E."/>
            <person name="Niang G."/>
            <person name="Scheremetjew M."/>
            <person name="Finn R."/>
            <person name="Kale V."/>
            <person name="Holt S."/>
            <person name="Cochrane G."/>
            <person name="Meng A."/>
            <person name="Brown T."/>
            <person name="Cohen L."/>
        </authorList>
    </citation>
    <scope>NUCLEOTIDE SEQUENCE</scope>
</reference>